<accession>A0ABP9G713</accession>
<dbReference type="Proteomes" id="UP001499993">
    <property type="component" value="Unassembled WGS sequence"/>
</dbReference>
<dbReference type="InterPro" id="IPR010499">
    <property type="entry name" value="AraC_E-bd"/>
</dbReference>
<name>A0ABP9G713_9ACTN</name>
<keyword evidence="3" id="KW-1185">Reference proteome</keyword>
<proteinExistence type="predicted"/>
<dbReference type="Pfam" id="PF06445">
    <property type="entry name" value="GyrI-like"/>
    <property type="match status" value="1"/>
</dbReference>
<dbReference type="RefSeq" id="WP_345555475.1">
    <property type="nucleotide sequence ID" value="NZ_BAABIK010000003.1"/>
</dbReference>
<evidence type="ECO:0000313" key="2">
    <source>
        <dbReference type="EMBL" id="GAA4930347.1"/>
    </source>
</evidence>
<organism evidence="2 3">
    <name type="scientific">Streptomonospora halophila</name>
    <dbReference type="NCBI Taxonomy" id="427369"/>
    <lineage>
        <taxon>Bacteria</taxon>
        <taxon>Bacillati</taxon>
        <taxon>Actinomycetota</taxon>
        <taxon>Actinomycetes</taxon>
        <taxon>Streptosporangiales</taxon>
        <taxon>Nocardiopsidaceae</taxon>
        <taxon>Streptomonospora</taxon>
    </lineage>
</organism>
<evidence type="ECO:0000313" key="3">
    <source>
        <dbReference type="Proteomes" id="UP001499993"/>
    </source>
</evidence>
<gene>
    <name evidence="2" type="ORF">GCM10023224_07500</name>
</gene>
<comment type="caution">
    <text evidence="2">The sequence shown here is derived from an EMBL/GenBank/DDBJ whole genome shotgun (WGS) entry which is preliminary data.</text>
</comment>
<protein>
    <submittedName>
        <fullName evidence="2">GyrI-like domain-containing protein</fullName>
    </submittedName>
</protein>
<dbReference type="EMBL" id="BAABIK010000003">
    <property type="protein sequence ID" value="GAA4930347.1"/>
    <property type="molecule type" value="Genomic_DNA"/>
</dbReference>
<dbReference type="InterPro" id="IPR029442">
    <property type="entry name" value="GyrI-like"/>
</dbReference>
<dbReference type="SUPFAM" id="SSF55136">
    <property type="entry name" value="Probable bacterial effector-binding domain"/>
    <property type="match status" value="1"/>
</dbReference>
<feature type="domain" description="AraC effector-binding" evidence="1">
    <location>
        <begin position="15"/>
        <end position="165"/>
    </location>
</feature>
<dbReference type="SMART" id="SM00871">
    <property type="entry name" value="AraC_E_bind"/>
    <property type="match status" value="1"/>
</dbReference>
<dbReference type="InterPro" id="IPR011256">
    <property type="entry name" value="Reg_factor_effector_dom_sf"/>
</dbReference>
<sequence>MQQPASGPAGFESEFEPAIVATESVTTAVIRGTVAQDDLPSFYDGSFQTLAPTIASQGAQITGPAFGLFRGLPSDPVDIEVGFPTDRPIDPSGDAAAGTLPAGRVARMVHTGAFDNLAQSWARLFAWVGDQGHNPTTTQWEVYLTEPTPDMNPDDLRVELNLLLEG</sequence>
<evidence type="ECO:0000259" key="1">
    <source>
        <dbReference type="SMART" id="SM00871"/>
    </source>
</evidence>
<reference evidence="3" key="1">
    <citation type="journal article" date="2019" name="Int. J. Syst. Evol. Microbiol.">
        <title>The Global Catalogue of Microorganisms (GCM) 10K type strain sequencing project: providing services to taxonomists for standard genome sequencing and annotation.</title>
        <authorList>
            <consortium name="The Broad Institute Genomics Platform"/>
            <consortium name="The Broad Institute Genome Sequencing Center for Infectious Disease"/>
            <person name="Wu L."/>
            <person name="Ma J."/>
        </authorList>
    </citation>
    <scope>NUCLEOTIDE SEQUENCE [LARGE SCALE GENOMIC DNA]</scope>
    <source>
        <strain evidence="3">JCM 18123</strain>
    </source>
</reference>
<dbReference type="Gene3D" id="3.20.80.10">
    <property type="entry name" value="Regulatory factor, effector binding domain"/>
    <property type="match status" value="1"/>
</dbReference>